<feature type="domain" description="Beta-lactamase-related" evidence="2">
    <location>
        <begin position="58"/>
        <end position="393"/>
    </location>
</feature>
<dbReference type="PANTHER" id="PTHR43319">
    <property type="entry name" value="BETA-LACTAMASE-RELATED"/>
    <property type="match status" value="1"/>
</dbReference>
<dbReference type="OrthoDB" id="9809635at2"/>
<name>A0A1X2LP31_9MYCO</name>
<gene>
    <name evidence="3" type="ORF">B8W66_22250</name>
</gene>
<dbReference type="PANTHER" id="PTHR43319:SF3">
    <property type="entry name" value="BETA-LACTAMASE-RELATED DOMAIN-CONTAINING PROTEIN"/>
    <property type="match status" value="1"/>
</dbReference>
<dbReference type="InterPro" id="IPR001466">
    <property type="entry name" value="Beta-lactam-related"/>
</dbReference>
<accession>A0A1X2LP31</accession>
<dbReference type="Gene3D" id="3.40.710.10">
    <property type="entry name" value="DD-peptidase/beta-lactamase superfamily"/>
    <property type="match status" value="1"/>
</dbReference>
<dbReference type="Proteomes" id="UP000193247">
    <property type="component" value="Unassembled WGS sequence"/>
</dbReference>
<protein>
    <submittedName>
        <fullName evidence="3">Esterase</fullName>
    </submittedName>
</protein>
<evidence type="ECO:0000313" key="4">
    <source>
        <dbReference type="Proteomes" id="UP000193247"/>
    </source>
</evidence>
<dbReference type="EMBL" id="NCXP01000049">
    <property type="protein sequence ID" value="OSC36925.1"/>
    <property type="molecule type" value="Genomic_DNA"/>
</dbReference>
<dbReference type="InterPro" id="IPR012338">
    <property type="entry name" value="Beta-lactam/transpept-like"/>
</dbReference>
<evidence type="ECO:0000313" key="3">
    <source>
        <dbReference type="EMBL" id="OSC36925.1"/>
    </source>
</evidence>
<keyword evidence="4" id="KW-1185">Reference proteome</keyword>
<dbReference type="AlphaFoldDB" id="A0A1X2LP31"/>
<proteinExistence type="predicted"/>
<reference evidence="3 4" key="1">
    <citation type="submission" date="2017-04" db="EMBL/GenBank/DDBJ databases">
        <title>The new phylogeny of genus Mycobacterium.</title>
        <authorList>
            <person name="Tortoli E."/>
            <person name="Trovato A."/>
            <person name="Cirillo D.M."/>
        </authorList>
    </citation>
    <scope>NUCLEOTIDE SEQUENCE [LARGE SCALE GENOMIC DNA]</scope>
    <source>
        <strain evidence="3 4">TBL 1200985</strain>
    </source>
</reference>
<comment type="caution">
    <text evidence="3">The sequence shown here is derived from an EMBL/GenBank/DDBJ whole genome shotgun (WGS) entry which is preliminary data.</text>
</comment>
<evidence type="ECO:0000256" key="1">
    <source>
        <dbReference type="SAM" id="MobiDB-lite"/>
    </source>
</evidence>
<evidence type="ECO:0000259" key="2">
    <source>
        <dbReference type="Pfam" id="PF00144"/>
    </source>
</evidence>
<dbReference type="InterPro" id="IPR052907">
    <property type="entry name" value="Beta-lactamase/esterase"/>
</dbReference>
<dbReference type="STRING" id="1430326.B8W66_22250"/>
<organism evidence="3 4">
    <name type="scientific">Mycobacterium decipiens</name>
    <dbReference type="NCBI Taxonomy" id="1430326"/>
    <lineage>
        <taxon>Bacteria</taxon>
        <taxon>Bacillati</taxon>
        <taxon>Actinomycetota</taxon>
        <taxon>Actinomycetes</taxon>
        <taxon>Mycobacteriales</taxon>
        <taxon>Mycobacteriaceae</taxon>
        <taxon>Mycobacterium</taxon>
    </lineage>
</organism>
<dbReference type="Pfam" id="PF00144">
    <property type="entry name" value="Beta-lactamase"/>
    <property type="match status" value="1"/>
</dbReference>
<feature type="region of interest" description="Disordered" evidence="1">
    <location>
        <begin position="426"/>
        <end position="445"/>
    </location>
</feature>
<feature type="compositionally biased region" description="Basic and acidic residues" evidence="1">
    <location>
        <begin position="436"/>
        <end position="445"/>
    </location>
</feature>
<dbReference type="SUPFAM" id="SSF56601">
    <property type="entry name" value="beta-lactamase/transpeptidase-like"/>
    <property type="match status" value="1"/>
</dbReference>
<sequence length="445" mass="46926">MDVAGLPGLVAGTPAAIIHGMARPSILTADDGLPSGVQGACDSRFAGVIRAFAGLYPGRKFGGGALSVYVDGRQVVDVWTGWSDRRGKVPWTADTGAMVFSATKGLAATVIHKLVDRGLLDYDAPVADYWPEFGVNGKSEITVSDVLRHRSGLSHLKGVGKKEVLDHLLMEAKLAAAPLDRTHGKMAYHAVTYGWLLSGLARAVTGKDMRELFREELARPLDTDGIHLGRPPAAAPTKVAQTLLPQTNIPTPLLDFLAPKVAGLSFSGLLGSIYFPGILSMLQGDMPFLDGEIPAVNGVVTARALAKMYAAIANDGAIDGTRLLSSELVRGLRGKSDLTLDLNLGIPFSYHHGYQSSPVPGLLEGYGHIGLGGTIGWADPETGSSFGYVHNRLLTLLLFDVGSFAGLAPLLNSAVTAARRDDPLEVPHFGAPYSEPSEHEPAAGE</sequence>